<feature type="transmembrane region" description="Helical" evidence="1">
    <location>
        <begin position="72"/>
        <end position="93"/>
    </location>
</feature>
<keyword evidence="1" id="KW-1133">Transmembrane helix</keyword>
<evidence type="ECO:0000313" key="4">
    <source>
        <dbReference type="Proteomes" id="UP000591071"/>
    </source>
</evidence>
<dbReference type="Proteomes" id="UP000591071">
    <property type="component" value="Unassembled WGS sequence"/>
</dbReference>
<name>A0A848BVU1_9FIRM</name>
<comment type="caution">
    <text evidence="3">The sequence shown here is derived from an EMBL/GenBank/DDBJ whole genome shotgun (WGS) entry which is preliminary data.</text>
</comment>
<dbReference type="RefSeq" id="WP_170087133.1">
    <property type="nucleotide sequence ID" value="NZ_JABAFG010000002.1"/>
</dbReference>
<dbReference type="CDD" id="cd16935">
    <property type="entry name" value="HATPase_AgrC-ComD-like"/>
    <property type="match status" value="1"/>
</dbReference>
<dbReference type="InterPro" id="IPR036890">
    <property type="entry name" value="HATPase_C_sf"/>
</dbReference>
<feature type="transmembrane region" description="Helical" evidence="1">
    <location>
        <begin position="204"/>
        <end position="225"/>
    </location>
</feature>
<protein>
    <submittedName>
        <fullName evidence="3">GHKL domain-containing protein</fullName>
    </submittedName>
</protein>
<feature type="transmembrane region" description="Helical" evidence="1">
    <location>
        <begin position="133"/>
        <end position="157"/>
    </location>
</feature>
<feature type="transmembrane region" description="Helical" evidence="1">
    <location>
        <begin position="40"/>
        <end position="60"/>
    </location>
</feature>
<dbReference type="AlphaFoldDB" id="A0A848BVU1"/>
<dbReference type="InterPro" id="IPR032834">
    <property type="entry name" value="NatK-like_C"/>
</dbReference>
<keyword evidence="1" id="KW-0472">Membrane</keyword>
<organism evidence="3 4">
    <name type="scientific">Megasphaera hexanoica</name>
    <dbReference type="NCBI Taxonomy" id="1675036"/>
    <lineage>
        <taxon>Bacteria</taxon>
        <taxon>Bacillati</taxon>
        <taxon>Bacillota</taxon>
        <taxon>Negativicutes</taxon>
        <taxon>Veillonellales</taxon>
        <taxon>Veillonellaceae</taxon>
        <taxon>Megasphaera</taxon>
    </lineage>
</organism>
<feature type="transmembrane region" description="Helical" evidence="1">
    <location>
        <begin position="172"/>
        <end position="192"/>
    </location>
</feature>
<gene>
    <name evidence="3" type="ORF">HF872_02010</name>
</gene>
<feature type="domain" description="Sensor histidine kinase NatK-like C-terminal" evidence="2">
    <location>
        <begin position="346"/>
        <end position="442"/>
    </location>
</feature>
<dbReference type="Pfam" id="PF14501">
    <property type="entry name" value="HATPase_c_5"/>
    <property type="match status" value="1"/>
</dbReference>
<reference evidence="3 4" key="1">
    <citation type="submission" date="2020-04" db="EMBL/GenBank/DDBJ databases">
        <authorList>
            <person name="Hitch T.C.A."/>
            <person name="Wylensek D."/>
            <person name="Clavel T."/>
        </authorList>
    </citation>
    <scope>NUCLEOTIDE SEQUENCE [LARGE SCALE GENOMIC DNA]</scope>
    <source>
        <strain evidence="3 4">Oil-RF-744-FAT-WT-6-1</strain>
    </source>
</reference>
<keyword evidence="1" id="KW-0812">Transmembrane</keyword>
<accession>A0A848BVU1</accession>
<proteinExistence type="predicted"/>
<feature type="transmembrane region" description="Helical" evidence="1">
    <location>
        <begin position="99"/>
        <end position="121"/>
    </location>
</feature>
<evidence type="ECO:0000256" key="1">
    <source>
        <dbReference type="SAM" id="Phobius"/>
    </source>
</evidence>
<sequence>MIWILITTCLLTLSIVPPAYLQYASFAPLLSITQKKWVCAGYAVCFMAETLVLIYLFLGGQWSHSIFMFKKLYSLLWIPYFIWAVIIIRPYFFRHIYVFALRTIFMLMLHTFIYYVFYVFIHLGILPVSESSLLYPLELFVYTISYILCLPFLIRYFNEIFRNDHALSTRVYWKYICVLPCLLLAESLFFVTQSIPNVIYFEMLVPRIIISCATLLVALSVRAGINQADAIYLTHERNDALAAQIQSNQNYAQSLNESQTLMEQFYEKRREYLQKLTTLISDHDYDKALALIEHIGLKLNQTKRQEYCKNTVVNAALTTYLSAAIRKGIAVTAQADIPDCSPAFSTDLSMVFSNLIENAVHASEKQAESRRVLTLLVVRQEDMLNILIKNRFDGTVTFNEDGLPTTDAPGHGIGMKSLARFRDEYHANVICTCEKGWFSTYIRLALPAT</sequence>
<dbReference type="Gene3D" id="3.30.565.10">
    <property type="entry name" value="Histidine kinase-like ATPase, C-terminal domain"/>
    <property type="match status" value="1"/>
</dbReference>
<evidence type="ECO:0000313" key="3">
    <source>
        <dbReference type="EMBL" id="NME27406.1"/>
    </source>
</evidence>
<dbReference type="SUPFAM" id="SSF55874">
    <property type="entry name" value="ATPase domain of HSP90 chaperone/DNA topoisomerase II/histidine kinase"/>
    <property type="match status" value="1"/>
</dbReference>
<evidence type="ECO:0000259" key="2">
    <source>
        <dbReference type="Pfam" id="PF14501"/>
    </source>
</evidence>
<dbReference type="EMBL" id="JABAFG010000002">
    <property type="protein sequence ID" value="NME27406.1"/>
    <property type="molecule type" value="Genomic_DNA"/>
</dbReference>